<feature type="non-terminal residue" evidence="2">
    <location>
        <position position="1"/>
    </location>
</feature>
<dbReference type="AlphaFoldDB" id="A0AAQ4F6R2"/>
<comment type="caution">
    <text evidence="2">The sequence shown here is derived from an EMBL/GenBank/DDBJ whole genome shotgun (WGS) entry which is preliminary data.</text>
</comment>
<protein>
    <submittedName>
        <fullName evidence="2">Uncharacterized protein</fullName>
    </submittedName>
</protein>
<sequence>KKTDQNAVPALHLGYQRKVVLGRRRLVRHEHIPPAKKMKRKPRDENAGASDGGPLDFSTDALAQKEPPETAQADSQHLQDSDTSAEPPGAAQADSQQFQDTNTSTEPPEGAQAYSQHFQDTDNSTEPLEETQADSQCFQDTFIVPTKAARADGQQVQNECTVTLTALSSVSAILSLTLGLKERQVNTMGRNWP</sequence>
<evidence type="ECO:0000256" key="1">
    <source>
        <dbReference type="SAM" id="MobiDB-lite"/>
    </source>
</evidence>
<evidence type="ECO:0000313" key="3">
    <source>
        <dbReference type="Proteomes" id="UP001321473"/>
    </source>
</evidence>
<name>A0AAQ4F6R2_AMBAM</name>
<proteinExistence type="predicted"/>
<reference evidence="2 3" key="1">
    <citation type="journal article" date="2023" name="Arcadia Sci">
        <title>De novo assembly of a long-read Amblyomma americanum tick genome.</title>
        <authorList>
            <person name="Chou S."/>
            <person name="Poskanzer K.E."/>
            <person name="Rollins M."/>
            <person name="Thuy-Boun P.S."/>
        </authorList>
    </citation>
    <scope>NUCLEOTIDE SEQUENCE [LARGE SCALE GENOMIC DNA]</scope>
    <source>
        <strain evidence="2">F_SG_1</strain>
        <tissue evidence="2">Salivary glands</tissue>
    </source>
</reference>
<gene>
    <name evidence="2" type="ORF">V5799_016331</name>
</gene>
<accession>A0AAQ4F6R2</accession>
<feature type="compositionally biased region" description="Polar residues" evidence="1">
    <location>
        <begin position="113"/>
        <end position="126"/>
    </location>
</feature>
<feature type="compositionally biased region" description="Polar residues" evidence="1">
    <location>
        <begin position="93"/>
        <end position="106"/>
    </location>
</feature>
<keyword evidence="3" id="KW-1185">Reference proteome</keyword>
<organism evidence="2 3">
    <name type="scientific">Amblyomma americanum</name>
    <name type="common">Lone star tick</name>
    <dbReference type="NCBI Taxonomy" id="6943"/>
    <lineage>
        <taxon>Eukaryota</taxon>
        <taxon>Metazoa</taxon>
        <taxon>Ecdysozoa</taxon>
        <taxon>Arthropoda</taxon>
        <taxon>Chelicerata</taxon>
        <taxon>Arachnida</taxon>
        <taxon>Acari</taxon>
        <taxon>Parasitiformes</taxon>
        <taxon>Ixodida</taxon>
        <taxon>Ixodoidea</taxon>
        <taxon>Ixodidae</taxon>
        <taxon>Amblyomminae</taxon>
        <taxon>Amblyomma</taxon>
    </lineage>
</organism>
<feature type="region of interest" description="Disordered" evidence="1">
    <location>
        <begin position="22"/>
        <end position="133"/>
    </location>
</feature>
<evidence type="ECO:0000313" key="2">
    <source>
        <dbReference type="EMBL" id="KAK8782328.1"/>
    </source>
</evidence>
<feature type="compositionally biased region" description="Polar residues" evidence="1">
    <location>
        <begin position="72"/>
        <end position="84"/>
    </location>
</feature>
<dbReference type="EMBL" id="JARKHS020006794">
    <property type="protein sequence ID" value="KAK8782328.1"/>
    <property type="molecule type" value="Genomic_DNA"/>
</dbReference>
<feature type="compositionally biased region" description="Basic residues" evidence="1">
    <location>
        <begin position="22"/>
        <end position="41"/>
    </location>
</feature>
<dbReference type="Proteomes" id="UP001321473">
    <property type="component" value="Unassembled WGS sequence"/>
</dbReference>